<name>A0A438MKX4_9ACTN</name>
<feature type="compositionally biased region" description="Acidic residues" evidence="1">
    <location>
        <begin position="1"/>
        <end position="10"/>
    </location>
</feature>
<dbReference type="Proteomes" id="UP000284824">
    <property type="component" value="Unassembled WGS sequence"/>
</dbReference>
<dbReference type="AlphaFoldDB" id="A0A438MKX4"/>
<evidence type="ECO:0000313" key="3">
    <source>
        <dbReference type="Proteomes" id="UP000284824"/>
    </source>
</evidence>
<organism evidence="2 3">
    <name type="scientific">Nonomuraea polychroma</name>
    <dbReference type="NCBI Taxonomy" id="46176"/>
    <lineage>
        <taxon>Bacteria</taxon>
        <taxon>Bacillati</taxon>
        <taxon>Actinomycetota</taxon>
        <taxon>Actinomycetes</taxon>
        <taxon>Streptosporangiales</taxon>
        <taxon>Streptosporangiaceae</taxon>
        <taxon>Nonomuraea</taxon>
    </lineage>
</organism>
<gene>
    <name evidence="2" type="ORF">EDD27_9253</name>
</gene>
<dbReference type="EMBL" id="SAUN01000001">
    <property type="protein sequence ID" value="RVX46377.1"/>
    <property type="molecule type" value="Genomic_DNA"/>
</dbReference>
<accession>A0A438MKX4</accession>
<reference evidence="2 3" key="1">
    <citation type="submission" date="2019-01" db="EMBL/GenBank/DDBJ databases">
        <title>Sequencing the genomes of 1000 actinobacteria strains.</title>
        <authorList>
            <person name="Klenk H.-P."/>
        </authorList>
    </citation>
    <scope>NUCLEOTIDE SEQUENCE [LARGE SCALE GENOMIC DNA]</scope>
    <source>
        <strain evidence="2 3">DSM 43925</strain>
    </source>
</reference>
<dbReference type="RefSeq" id="WP_127938481.1">
    <property type="nucleotide sequence ID" value="NZ_SAUN01000001.1"/>
</dbReference>
<keyword evidence="3" id="KW-1185">Reference proteome</keyword>
<evidence type="ECO:0000313" key="2">
    <source>
        <dbReference type="EMBL" id="RVX46377.1"/>
    </source>
</evidence>
<feature type="region of interest" description="Disordered" evidence="1">
    <location>
        <begin position="1"/>
        <end position="24"/>
    </location>
</feature>
<sequence length="88" mass="9197">MLLDVGPDEGEQVRGPVNPMSTLARPATTPAATLTAMAAGCPAWCQEHAHSYPMDVEHESAVHPEEALQVAYGLINKAMAARASGGSR</sequence>
<proteinExistence type="predicted"/>
<comment type="caution">
    <text evidence="2">The sequence shown here is derived from an EMBL/GenBank/DDBJ whole genome shotgun (WGS) entry which is preliminary data.</text>
</comment>
<protein>
    <submittedName>
        <fullName evidence="2">Uncharacterized protein</fullName>
    </submittedName>
</protein>
<evidence type="ECO:0000256" key="1">
    <source>
        <dbReference type="SAM" id="MobiDB-lite"/>
    </source>
</evidence>